<proteinExistence type="predicted"/>
<accession>A0A820H826</accession>
<protein>
    <submittedName>
        <fullName evidence="1">Uncharacterized protein</fullName>
    </submittedName>
</protein>
<reference evidence="1" key="1">
    <citation type="submission" date="2021-02" db="EMBL/GenBank/DDBJ databases">
        <authorList>
            <person name="Nowell W R."/>
        </authorList>
    </citation>
    <scope>NUCLEOTIDE SEQUENCE</scope>
</reference>
<dbReference type="AlphaFoldDB" id="A0A820H826"/>
<evidence type="ECO:0000313" key="1">
    <source>
        <dbReference type="EMBL" id="CAF4287149.1"/>
    </source>
</evidence>
<dbReference type="EMBL" id="CAJOAY010015210">
    <property type="protein sequence ID" value="CAF4287149.1"/>
    <property type="molecule type" value="Genomic_DNA"/>
</dbReference>
<name>A0A820H826_9BILA</name>
<feature type="non-terminal residue" evidence="1">
    <location>
        <position position="1"/>
    </location>
</feature>
<sequence length="234" mass="27520">MPLPFSVNTFHPDLKFINVFTRDSAVPIPFLTGISVSIPSRRDKTPDVDHALDGIGIGTCNPYFIIHTRPRLFIIHYYTLNDGLSTMTFEWLTRSYLSWNYTGHGQTIFPITKIEIDLRTKYIFHLHTTTFKYSSIYNNNKHQLILRRQPISEYADDHYELKLKYYHNRTFLIHLQVINNHYEIIGNSNSDDLFWKLHGYFRKDQFNGSLLLSNNDWYLSSKLNINSSLYISTG</sequence>
<dbReference type="Proteomes" id="UP000663881">
    <property type="component" value="Unassembled WGS sequence"/>
</dbReference>
<comment type="caution">
    <text evidence="1">The sequence shown here is derived from an EMBL/GenBank/DDBJ whole genome shotgun (WGS) entry which is preliminary data.</text>
</comment>
<evidence type="ECO:0000313" key="2">
    <source>
        <dbReference type="Proteomes" id="UP000663881"/>
    </source>
</evidence>
<organism evidence="1 2">
    <name type="scientific">Adineta steineri</name>
    <dbReference type="NCBI Taxonomy" id="433720"/>
    <lineage>
        <taxon>Eukaryota</taxon>
        <taxon>Metazoa</taxon>
        <taxon>Spiralia</taxon>
        <taxon>Gnathifera</taxon>
        <taxon>Rotifera</taxon>
        <taxon>Eurotatoria</taxon>
        <taxon>Bdelloidea</taxon>
        <taxon>Adinetida</taxon>
        <taxon>Adinetidae</taxon>
        <taxon>Adineta</taxon>
    </lineage>
</organism>
<gene>
    <name evidence="1" type="ORF">OKA104_LOCUS45504</name>
</gene>